<proteinExistence type="predicted"/>
<evidence type="ECO:0000313" key="2">
    <source>
        <dbReference type="EMBL" id="CAE8701893.1"/>
    </source>
</evidence>
<accession>A0A813KJQ1</accession>
<dbReference type="Pfam" id="PF17846">
    <property type="entry name" value="XRN_M"/>
    <property type="match status" value="1"/>
</dbReference>
<name>A0A813KJQ1_POLGL</name>
<dbReference type="AlphaFoldDB" id="A0A813KJQ1"/>
<sequence length="125" mass="14192">VRGAGVDAEVRALEDFSVRPHEDEQMVARQQLAARLFASGDHVATARSFRKDYHERHEGLPPADAPPLEDMEATERYRSPAYLTGIQWVVDYYLKGDASWSWFYPAHYAPMSVSVLSHAMDELPE</sequence>
<feature type="non-terminal residue" evidence="2">
    <location>
        <position position="1"/>
    </location>
</feature>
<reference evidence="2" key="1">
    <citation type="submission" date="2021-02" db="EMBL/GenBank/DDBJ databases">
        <authorList>
            <person name="Dougan E. K."/>
            <person name="Rhodes N."/>
            <person name="Thang M."/>
            <person name="Chan C."/>
        </authorList>
    </citation>
    <scope>NUCLEOTIDE SEQUENCE</scope>
</reference>
<organism evidence="2 3">
    <name type="scientific">Polarella glacialis</name>
    <name type="common">Dinoflagellate</name>
    <dbReference type="NCBI Taxonomy" id="89957"/>
    <lineage>
        <taxon>Eukaryota</taxon>
        <taxon>Sar</taxon>
        <taxon>Alveolata</taxon>
        <taxon>Dinophyceae</taxon>
        <taxon>Suessiales</taxon>
        <taxon>Suessiaceae</taxon>
        <taxon>Polarella</taxon>
    </lineage>
</organism>
<feature type="domain" description="Xrn1 helical" evidence="1">
    <location>
        <begin position="78"/>
        <end position="112"/>
    </location>
</feature>
<protein>
    <recommendedName>
        <fullName evidence="1">Xrn1 helical domain-containing protein</fullName>
    </recommendedName>
</protein>
<dbReference type="InterPro" id="IPR027073">
    <property type="entry name" value="5_3_exoribonuclease"/>
</dbReference>
<dbReference type="InterPro" id="IPR041412">
    <property type="entry name" value="Xrn1_helical"/>
</dbReference>
<dbReference type="GO" id="GO:0000956">
    <property type="term" value="P:nuclear-transcribed mRNA catabolic process"/>
    <property type="evidence" value="ECO:0007669"/>
    <property type="project" value="TreeGrafter"/>
</dbReference>
<evidence type="ECO:0000313" key="3">
    <source>
        <dbReference type="Proteomes" id="UP000626109"/>
    </source>
</evidence>
<dbReference type="GO" id="GO:0003723">
    <property type="term" value="F:RNA binding"/>
    <property type="evidence" value="ECO:0007669"/>
    <property type="project" value="TreeGrafter"/>
</dbReference>
<gene>
    <name evidence="2" type="ORF">PGLA2088_LOCUS32209</name>
</gene>
<comment type="caution">
    <text evidence="2">The sequence shown here is derived from an EMBL/GenBank/DDBJ whole genome shotgun (WGS) entry which is preliminary data.</text>
</comment>
<evidence type="ECO:0000259" key="1">
    <source>
        <dbReference type="Pfam" id="PF17846"/>
    </source>
</evidence>
<dbReference type="PANTHER" id="PTHR12341">
    <property type="entry name" value="5'-&gt;3' EXORIBONUCLEASE"/>
    <property type="match status" value="1"/>
</dbReference>
<dbReference type="GO" id="GO:0005634">
    <property type="term" value="C:nucleus"/>
    <property type="evidence" value="ECO:0007669"/>
    <property type="project" value="TreeGrafter"/>
</dbReference>
<feature type="non-terminal residue" evidence="2">
    <location>
        <position position="125"/>
    </location>
</feature>
<dbReference type="Proteomes" id="UP000626109">
    <property type="component" value="Unassembled WGS sequence"/>
</dbReference>
<dbReference type="EMBL" id="CAJNNW010029924">
    <property type="protein sequence ID" value="CAE8701893.1"/>
    <property type="molecule type" value="Genomic_DNA"/>
</dbReference>
<dbReference type="GO" id="GO:0004534">
    <property type="term" value="F:5'-3' RNA exonuclease activity"/>
    <property type="evidence" value="ECO:0007669"/>
    <property type="project" value="TreeGrafter"/>
</dbReference>